<proteinExistence type="inferred from homology"/>
<evidence type="ECO:0000259" key="7">
    <source>
        <dbReference type="SMART" id="SM00382"/>
    </source>
</evidence>
<protein>
    <recommendedName>
        <fullName evidence="7">AAA+ ATPase domain-containing protein</fullName>
    </recommendedName>
</protein>
<evidence type="ECO:0000256" key="3">
    <source>
        <dbReference type="ARBA" id="ARBA00022705"/>
    </source>
</evidence>
<dbReference type="STRING" id="133381.A0A2T9ZHW2"/>
<dbReference type="Gene3D" id="3.40.50.300">
    <property type="entry name" value="P-loop containing nucleotide triphosphate hydrolases"/>
    <property type="match status" value="1"/>
</dbReference>
<evidence type="ECO:0000256" key="1">
    <source>
        <dbReference type="ARBA" id="ARBA00004123"/>
    </source>
</evidence>
<organism evidence="8 9">
    <name type="scientific">Smittium megazygosporum</name>
    <dbReference type="NCBI Taxonomy" id="133381"/>
    <lineage>
        <taxon>Eukaryota</taxon>
        <taxon>Fungi</taxon>
        <taxon>Fungi incertae sedis</taxon>
        <taxon>Zoopagomycota</taxon>
        <taxon>Kickxellomycotina</taxon>
        <taxon>Harpellomycetes</taxon>
        <taxon>Harpellales</taxon>
        <taxon>Legeriomycetaceae</taxon>
        <taxon>Smittium</taxon>
    </lineage>
</organism>
<dbReference type="InterPro" id="IPR050238">
    <property type="entry name" value="DNA_Rep/Repair_Clamp_Loader"/>
</dbReference>
<dbReference type="SUPFAM" id="SSF48019">
    <property type="entry name" value="post-AAA+ oligomerization domain-like"/>
    <property type="match status" value="1"/>
</dbReference>
<keyword evidence="5" id="KW-0067">ATP-binding</keyword>
<dbReference type="InterPro" id="IPR027417">
    <property type="entry name" value="P-loop_NTPase"/>
</dbReference>
<dbReference type="InterPro" id="IPR013748">
    <property type="entry name" value="Rep_factorC_C"/>
</dbReference>
<dbReference type="Gene3D" id="1.20.272.10">
    <property type="match status" value="1"/>
</dbReference>
<evidence type="ECO:0000313" key="9">
    <source>
        <dbReference type="Proteomes" id="UP000245609"/>
    </source>
</evidence>
<sequence length="351" mass="39100">MEVDSKVDLSTQNPNSSEDNLAWVEKYRPKTLDELVSQDSIVTTLQKYIDLGGLPHLLFYGPPGTGKTSTILALAAQLYGKKYRNMVLELNASDDRGIDVVRDQIKNFAMTMSVFGSAFSAKNDSNTTAAKYKLIILDEADSMTQAAQAALRRIIEKYTKNVRFCIICNYASKIIPAIQSRCTKFRFTPLSIDQISDRVEYIIKTENVSISPDAVRGILEIAKGDMRRVLNVLQSCYLAYDNIDLDAVYDVTGQPKPSDLKLVFNSLLNDQFDSCYQYISNLKLVKGIALTDIITNLLPLITDCKLPGDSIIYLINSLASIEYRLANSSTDDIQLTAMIGYFKLAVEMAAQ</sequence>
<dbReference type="InterPro" id="IPR003959">
    <property type="entry name" value="ATPase_AAA_core"/>
</dbReference>
<dbReference type="SMART" id="SM00382">
    <property type="entry name" value="AAA"/>
    <property type="match status" value="1"/>
</dbReference>
<dbReference type="GO" id="GO:0031391">
    <property type="term" value="C:Elg1 RFC-like complex"/>
    <property type="evidence" value="ECO:0007669"/>
    <property type="project" value="TreeGrafter"/>
</dbReference>
<dbReference type="GO" id="GO:0031390">
    <property type="term" value="C:Ctf18 RFC-like complex"/>
    <property type="evidence" value="ECO:0007669"/>
    <property type="project" value="TreeGrafter"/>
</dbReference>
<dbReference type="NCBIfam" id="NF001679">
    <property type="entry name" value="PRK00440.1"/>
    <property type="match status" value="1"/>
</dbReference>
<dbReference type="GO" id="GO:0005524">
    <property type="term" value="F:ATP binding"/>
    <property type="evidence" value="ECO:0007669"/>
    <property type="project" value="UniProtKB-KW"/>
</dbReference>
<evidence type="ECO:0000256" key="6">
    <source>
        <dbReference type="ARBA" id="ARBA00023242"/>
    </source>
</evidence>
<keyword evidence="6" id="KW-0539">Nucleus</keyword>
<evidence type="ECO:0000256" key="4">
    <source>
        <dbReference type="ARBA" id="ARBA00022741"/>
    </source>
</evidence>
<dbReference type="InterPro" id="IPR047854">
    <property type="entry name" value="RFC_lid"/>
</dbReference>
<dbReference type="InterPro" id="IPR008921">
    <property type="entry name" value="DNA_pol3_clamp-load_cplx_C"/>
</dbReference>
<feature type="domain" description="AAA+ ATPase" evidence="7">
    <location>
        <begin position="53"/>
        <end position="193"/>
    </location>
</feature>
<keyword evidence="9" id="KW-1185">Reference proteome</keyword>
<dbReference type="Proteomes" id="UP000245609">
    <property type="component" value="Unassembled WGS sequence"/>
</dbReference>
<comment type="caution">
    <text evidence="8">The sequence shown here is derived from an EMBL/GenBank/DDBJ whole genome shotgun (WGS) entry which is preliminary data.</text>
</comment>
<dbReference type="GO" id="GO:0031389">
    <property type="term" value="C:Rad17 RFC-like complex"/>
    <property type="evidence" value="ECO:0007669"/>
    <property type="project" value="TreeGrafter"/>
</dbReference>
<dbReference type="CDD" id="cd00009">
    <property type="entry name" value="AAA"/>
    <property type="match status" value="1"/>
</dbReference>
<dbReference type="OrthoDB" id="4199794at2759"/>
<dbReference type="Pfam" id="PF00004">
    <property type="entry name" value="AAA"/>
    <property type="match status" value="1"/>
</dbReference>
<keyword evidence="3" id="KW-0235">DNA replication</keyword>
<accession>A0A2T9ZHW2</accession>
<dbReference type="Gene3D" id="1.10.8.60">
    <property type="match status" value="1"/>
</dbReference>
<name>A0A2T9ZHW2_9FUNG</name>
<dbReference type="GO" id="GO:0005663">
    <property type="term" value="C:DNA replication factor C complex"/>
    <property type="evidence" value="ECO:0007669"/>
    <property type="project" value="TreeGrafter"/>
</dbReference>
<keyword evidence="4" id="KW-0547">Nucleotide-binding</keyword>
<reference evidence="8 9" key="1">
    <citation type="journal article" date="2018" name="MBio">
        <title>Comparative Genomics Reveals the Core Gene Toolbox for the Fungus-Insect Symbiosis.</title>
        <authorList>
            <person name="Wang Y."/>
            <person name="Stata M."/>
            <person name="Wang W."/>
            <person name="Stajich J.E."/>
            <person name="White M.M."/>
            <person name="Moncalvo J.M."/>
        </authorList>
    </citation>
    <scope>NUCLEOTIDE SEQUENCE [LARGE SCALE GENOMIC DNA]</scope>
    <source>
        <strain evidence="8 9">SC-DP-2</strain>
    </source>
</reference>
<dbReference type="GO" id="GO:0003677">
    <property type="term" value="F:DNA binding"/>
    <property type="evidence" value="ECO:0007669"/>
    <property type="project" value="InterPro"/>
</dbReference>
<comment type="similarity">
    <text evidence="2">Belongs to the activator 1 small subunits family.</text>
</comment>
<dbReference type="GO" id="GO:0006271">
    <property type="term" value="P:DNA strand elongation involved in DNA replication"/>
    <property type="evidence" value="ECO:0007669"/>
    <property type="project" value="UniProtKB-ARBA"/>
</dbReference>
<dbReference type="SUPFAM" id="SSF52540">
    <property type="entry name" value="P-loop containing nucleoside triphosphate hydrolases"/>
    <property type="match status" value="1"/>
</dbReference>
<dbReference type="AlphaFoldDB" id="A0A2T9ZHW2"/>
<dbReference type="PANTHER" id="PTHR11669:SF9">
    <property type="entry name" value="REPLICATION FACTOR C SUBUNIT 5"/>
    <property type="match status" value="1"/>
</dbReference>
<dbReference type="Pfam" id="PF08542">
    <property type="entry name" value="Rep_fac_C"/>
    <property type="match status" value="1"/>
</dbReference>
<evidence type="ECO:0000256" key="2">
    <source>
        <dbReference type="ARBA" id="ARBA00005378"/>
    </source>
</evidence>
<dbReference type="FunFam" id="3.40.50.300:FF:000129">
    <property type="entry name" value="Replication factor C subunit 5"/>
    <property type="match status" value="1"/>
</dbReference>
<dbReference type="GO" id="GO:0006281">
    <property type="term" value="P:DNA repair"/>
    <property type="evidence" value="ECO:0007669"/>
    <property type="project" value="TreeGrafter"/>
</dbReference>
<dbReference type="InterPro" id="IPR003593">
    <property type="entry name" value="AAA+_ATPase"/>
</dbReference>
<gene>
    <name evidence="8" type="ORF">BB560_001312</name>
</gene>
<dbReference type="FunFam" id="1.20.272.10:FF:000004">
    <property type="entry name" value="Replication factor C subunit 5"/>
    <property type="match status" value="1"/>
</dbReference>
<dbReference type="PANTHER" id="PTHR11669">
    <property type="entry name" value="REPLICATION FACTOR C / DNA POLYMERASE III GAMMA-TAU SUBUNIT"/>
    <property type="match status" value="1"/>
</dbReference>
<evidence type="ECO:0000256" key="5">
    <source>
        <dbReference type="ARBA" id="ARBA00022840"/>
    </source>
</evidence>
<dbReference type="CDD" id="cd18140">
    <property type="entry name" value="HLD_clamp_RFC"/>
    <property type="match status" value="1"/>
</dbReference>
<dbReference type="GO" id="GO:0016887">
    <property type="term" value="F:ATP hydrolysis activity"/>
    <property type="evidence" value="ECO:0007669"/>
    <property type="project" value="InterPro"/>
</dbReference>
<evidence type="ECO:0000313" key="8">
    <source>
        <dbReference type="EMBL" id="PVV04196.1"/>
    </source>
</evidence>
<dbReference type="GO" id="GO:0003689">
    <property type="term" value="F:DNA clamp loader activity"/>
    <property type="evidence" value="ECO:0007669"/>
    <property type="project" value="TreeGrafter"/>
</dbReference>
<comment type="subcellular location">
    <subcellularLocation>
        <location evidence="1">Nucleus</location>
    </subcellularLocation>
</comment>
<dbReference type="EMBL" id="MBFS01000151">
    <property type="protein sequence ID" value="PVV04196.1"/>
    <property type="molecule type" value="Genomic_DNA"/>
</dbReference>